<gene>
    <name evidence="1" type="ORF">TMS3_0106760</name>
</gene>
<dbReference type="EMBL" id="AWSQ01000001">
    <property type="protein sequence ID" value="KFX71619.1"/>
    <property type="molecule type" value="Genomic_DNA"/>
</dbReference>
<dbReference type="AlphaFoldDB" id="A0A0A1YRB1"/>
<organism evidence="1 2">
    <name type="scientific">Pseudomonas taeanensis MS-3</name>
    <dbReference type="NCBI Taxonomy" id="1395571"/>
    <lineage>
        <taxon>Bacteria</taxon>
        <taxon>Pseudomonadati</taxon>
        <taxon>Pseudomonadota</taxon>
        <taxon>Gammaproteobacteria</taxon>
        <taxon>Pseudomonadales</taxon>
        <taxon>Pseudomonadaceae</taxon>
        <taxon>Pseudomonas</taxon>
    </lineage>
</organism>
<protein>
    <submittedName>
        <fullName evidence="1">Uncharacterized protein</fullName>
    </submittedName>
</protein>
<reference evidence="1 2" key="1">
    <citation type="journal article" date="2014" name="Genome Announc.">
        <title>Draft Genome Sequence of Petroleum Oil-Degrading Marine Bacterium Pseudomonas taeanensis Strain MS-3, Isolated from a Crude Oil-Contaminated Seashore.</title>
        <authorList>
            <person name="Lee S.Y."/>
            <person name="Kim S.H."/>
            <person name="Lee D.G."/>
            <person name="Shin S."/>
            <person name="Yun S.H."/>
            <person name="Choi C.W."/>
            <person name="Chung Y.H."/>
            <person name="Choi J.S."/>
            <person name="Kahng H.Y."/>
            <person name="Kim S.I."/>
        </authorList>
    </citation>
    <scope>NUCLEOTIDE SEQUENCE [LARGE SCALE GENOMIC DNA]</scope>
    <source>
        <strain evidence="1 2">MS-3</strain>
    </source>
</reference>
<comment type="caution">
    <text evidence="1">The sequence shown here is derived from an EMBL/GenBank/DDBJ whole genome shotgun (WGS) entry which is preliminary data.</text>
</comment>
<dbReference type="STRING" id="1395571.TMS3_0106760"/>
<proteinExistence type="predicted"/>
<accession>A0A0A1YRB1</accession>
<dbReference type="Proteomes" id="UP000030063">
    <property type="component" value="Unassembled WGS sequence"/>
</dbReference>
<keyword evidence="2" id="KW-1185">Reference proteome</keyword>
<name>A0A0A1YRB1_9PSED</name>
<evidence type="ECO:0000313" key="2">
    <source>
        <dbReference type="Proteomes" id="UP000030063"/>
    </source>
</evidence>
<sequence>MLGGRVGAVKVSALGACAQRVACVQSRTLNFPLGISLPYAIARVSFRPQAAMPADYYPYKALGEQD</sequence>
<evidence type="ECO:0000313" key="1">
    <source>
        <dbReference type="EMBL" id="KFX71619.1"/>
    </source>
</evidence>